<keyword evidence="2" id="KW-0472">Membrane</keyword>
<feature type="region of interest" description="Disordered" evidence="1">
    <location>
        <begin position="258"/>
        <end position="398"/>
    </location>
</feature>
<dbReference type="Proteomes" id="UP001610990">
    <property type="component" value="Unassembled WGS sequence"/>
</dbReference>
<feature type="transmembrane region" description="Helical" evidence="2">
    <location>
        <begin position="20"/>
        <end position="37"/>
    </location>
</feature>
<feature type="region of interest" description="Disordered" evidence="1">
    <location>
        <begin position="74"/>
        <end position="163"/>
    </location>
</feature>
<gene>
    <name evidence="3" type="ORF">ACH4GP_28805</name>
</gene>
<feature type="compositionally biased region" description="Gly residues" evidence="1">
    <location>
        <begin position="357"/>
        <end position="379"/>
    </location>
</feature>
<proteinExistence type="predicted"/>
<protein>
    <submittedName>
        <fullName evidence="3">Uncharacterized protein</fullName>
    </submittedName>
</protein>
<feature type="compositionally biased region" description="Polar residues" evidence="1">
    <location>
        <begin position="265"/>
        <end position="275"/>
    </location>
</feature>
<name>A0ABW7RMG3_9ACTN</name>
<feature type="compositionally biased region" description="Polar residues" evidence="1">
    <location>
        <begin position="123"/>
        <end position="136"/>
    </location>
</feature>
<keyword evidence="2" id="KW-0812">Transmembrane</keyword>
<evidence type="ECO:0000256" key="2">
    <source>
        <dbReference type="SAM" id="Phobius"/>
    </source>
</evidence>
<evidence type="ECO:0000313" key="4">
    <source>
        <dbReference type="Proteomes" id="UP001610990"/>
    </source>
</evidence>
<sequence>MDEKTETDTEKKEKRIDLSVAQVAGSALAAAVAAYLAGQLGVYGTIIGAGVVSVVATTGGSVFQHLFRRTGEQLKEATVTTRPKPRRSSAIRNRSAAAPAPHTDHTGVEPDVGTPHATDGITARTTGPDTDRTQLMPQAGHAHPRDPAGAHPGPGADDATRLLRPADPDATRALPVDAAGQGRPTDKTQLVPRLDDRTMALGQPAARPATATAPHGMEEVSTATYGTRMRGWKRPALGALAVFVLAMGVVTGIEMISGETPSGAPGTTLSNITNTGGNGRHQPSAPRSPDPGHSTDPGTGGHGTGGASSDPGTTGSTGTGKDSGKQSPAPTPSDGGKTSPGPDTSPSPAPSPSHSSGTGGESGTGGGNGGGTGSTGGQGQDEQKNTGGQQQAPDPNAP</sequence>
<organism evidence="3 4">
    <name type="scientific">Streptomyces celluloflavus</name>
    <dbReference type="NCBI Taxonomy" id="58344"/>
    <lineage>
        <taxon>Bacteria</taxon>
        <taxon>Bacillati</taxon>
        <taxon>Actinomycetota</taxon>
        <taxon>Actinomycetes</taxon>
        <taxon>Kitasatosporales</taxon>
        <taxon>Streptomycetaceae</taxon>
        <taxon>Streptomyces</taxon>
    </lineage>
</organism>
<feature type="compositionally biased region" description="Low complexity" evidence="1">
    <location>
        <begin position="90"/>
        <end position="101"/>
    </location>
</feature>
<keyword evidence="4" id="KW-1185">Reference proteome</keyword>
<dbReference type="RefSeq" id="WP_367434994.1">
    <property type="nucleotide sequence ID" value="NZ_CP108413.1"/>
</dbReference>
<evidence type="ECO:0000313" key="3">
    <source>
        <dbReference type="EMBL" id="MFH8588348.1"/>
    </source>
</evidence>
<feature type="compositionally biased region" description="Polar residues" evidence="1">
    <location>
        <begin position="385"/>
        <end position="398"/>
    </location>
</feature>
<evidence type="ECO:0000256" key="1">
    <source>
        <dbReference type="SAM" id="MobiDB-lite"/>
    </source>
</evidence>
<dbReference type="EMBL" id="JBIRGH010000023">
    <property type="protein sequence ID" value="MFH8588348.1"/>
    <property type="molecule type" value="Genomic_DNA"/>
</dbReference>
<accession>A0ABW7RMG3</accession>
<feature type="transmembrane region" description="Helical" evidence="2">
    <location>
        <begin position="236"/>
        <end position="256"/>
    </location>
</feature>
<reference evidence="3 4" key="1">
    <citation type="submission" date="2024-10" db="EMBL/GenBank/DDBJ databases">
        <title>The Natural Products Discovery Center: Release of the First 8490 Sequenced Strains for Exploring Actinobacteria Biosynthetic Diversity.</title>
        <authorList>
            <person name="Kalkreuter E."/>
            <person name="Kautsar S.A."/>
            <person name="Yang D."/>
            <person name="Bader C.D."/>
            <person name="Teijaro C.N."/>
            <person name="Fluegel L."/>
            <person name="Davis C.M."/>
            <person name="Simpson J.R."/>
            <person name="Lauterbach L."/>
            <person name="Steele A.D."/>
            <person name="Gui C."/>
            <person name="Meng S."/>
            <person name="Li G."/>
            <person name="Viehrig K."/>
            <person name="Ye F."/>
            <person name="Su P."/>
            <person name="Kiefer A.F."/>
            <person name="Nichols A."/>
            <person name="Cepeda A.J."/>
            <person name="Yan W."/>
            <person name="Fan B."/>
            <person name="Jiang Y."/>
            <person name="Adhikari A."/>
            <person name="Zheng C.-J."/>
            <person name="Schuster L."/>
            <person name="Cowan T.M."/>
            <person name="Smanski M.J."/>
            <person name="Chevrette M.G."/>
            <person name="De Carvalho L.P.S."/>
            <person name="Shen B."/>
        </authorList>
    </citation>
    <scope>NUCLEOTIDE SEQUENCE [LARGE SCALE GENOMIC DNA]</scope>
    <source>
        <strain evidence="3 4">NPDC018013</strain>
    </source>
</reference>
<feature type="compositionally biased region" description="Low complexity" evidence="1">
    <location>
        <begin position="307"/>
        <end position="320"/>
    </location>
</feature>
<keyword evidence="2" id="KW-1133">Transmembrane helix</keyword>
<feature type="transmembrane region" description="Helical" evidence="2">
    <location>
        <begin position="43"/>
        <end position="63"/>
    </location>
</feature>
<comment type="caution">
    <text evidence="3">The sequence shown here is derived from an EMBL/GenBank/DDBJ whole genome shotgun (WGS) entry which is preliminary data.</text>
</comment>